<evidence type="ECO:0000313" key="1">
    <source>
        <dbReference type="EMBL" id="PWN51288.1"/>
    </source>
</evidence>
<gene>
    <name evidence="1" type="ORF">IE53DRAFT_386356</name>
</gene>
<proteinExistence type="predicted"/>
<evidence type="ECO:0000313" key="2">
    <source>
        <dbReference type="Proteomes" id="UP000245626"/>
    </source>
</evidence>
<dbReference type="Proteomes" id="UP000245626">
    <property type="component" value="Unassembled WGS sequence"/>
</dbReference>
<dbReference type="EMBL" id="KZ819855">
    <property type="protein sequence ID" value="PWN51288.1"/>
    <property type="molecule type" value="Genomic_DNA"/>
</dbReference>
<name>A0ACD0NZL7_9BASI</name>
<protein>
    <submittedName>
        <fullName evidence="1">WD40 repeat-like protein</fullName>
    </submittedName>
</protein>
<sequence>MSSVPYISIQPNYPQVFSDVSSLSVPPENIWLSLYSSNAPSASIHSKLLLTPCKEQLDAQTQPTLETQGGINLEKSTSDNLSVRRVKGSHLDLLVSTAASSTLKASPSTPYRKLHAQISIPPTYIRFPKRSIDKVLPSKSHLQTLYPNANLTYPTISAFDISPTDNGFFVAGGEDGFLVVGNMGEPNQGTSASDLSEEQSRALDGELGQERRIEVMAEIRIKERKEISERDKRVYLKGHVGDIRSAKFFPSGQVVLSTASDLTSRIFSATDGSNPRTLTGHKRAVLCSGILGKGREVLTGGGDGTVRLYDVGLGKQKTLFGVDRFSSVNSISLPNDPTDQDPTQHEQDCFAVGLTSGHVEFFDIRTRKSTSIIKGNFDFPPGPKPNATDFWSQESSGQVTCLDWHRSQGREILVTGSSKGVVAVHDLRMIGGSGGNPEEEEGRGGKGVAPRSLISSWKRNGSCINDLKFSDPKGRAQELVVATCDGLPYKVDISAILDGQSYEGANVADEAMELEKAEGAEDEEDYLPKYGPRVLEEFAGWDCDSTEFVRLDHKGRVVIAGSEARIRRY</sequence>
<keyword evidence="2" id="KW-1185">Reference proteome</keyword>
<accession>A0ACD0NZL7</accession>
<reference evidence="1 2" key="1">
    <citation type="journal article" date="2018" name="Mol. Biol. Evol.">
        <title>Broad Genomic Sampling Reveals a Smut Pathogenic Ancestry of the Fungal Clade Ustilaginomycotina.</title>
        <authorList>
            <person name="Kijpornyongpan T."/>
            <person name="Mondo S.J."/>
            <person name="Barry K."/>
            <person name="Sandor L."/>
            <person name="Lee J."/>
            <person name="Lipzen A."/>
            <person name="Pangilinan J."/>
            <person name="LaButti K."/>
            <person name="Hainaut M."/>
            <person name="Henrissat B."/>
            <person name="Grigoriev I.V."/>
            <person name="Spatafora J.W."/>
            <person name="Aime M.C."/>
        </authorList>
    </citation>
    <scope>NUCLEOTIDE SEQUENCE [LARGE SCALE GENOMIC DNA]</scope>
    <source>
        <strain evidence="1 2">SA 807</strain>
    </source>
</reference>
<organism evidence="1 2">
    <name type="scientific">Violaceomyces palustris</name>
    <dbReference type="NCBI Taxonomy" id="1673888"/>
    <lineage>
        <taxon>Eukaryota</taxon>
        <taxon>Fungi</taxon>
        <taxon>Dikarya</taxon>
        <taxon>Basidiomycota</taxon>
        <taxon>Ustilaginomycotina</taxon>
        <taxon>Ustilaginomycetes</taxon>
        <taxon>Violaceomycetales</taxon>
        <taxon>Violaceomycetaceae</taxon>
        <taxon>Violaceomyces</taxon>
    </lineage>
</organism>